<evidence type="ECO:0000313" key="1">
    <source>
        <dbReference type="EMBL" id="AFA44470.1"/>
    </source>
</evidence>
<gene>
    <name evidence="1" type="ORF">RaK2_00197</name>
</gene>
<keyword evidence="2" id="KW-1185">Reference proteome</keyword>
<protein>
    <submittedName>
        <fullName evidence="1">Uncharacterized protein</fullName>
    </submittedName>
</protein>
<dbReference type="OrthoDB" id="41337at10239"/>
<dbReference type="KEGG" id="vg:14012785"/>
<dbReference type="GeneID" id="14012785"/>
<evidence type="ECO:0000313" key="2">
    <source>
        <dbReference type="Proteomes" id="UP000007524"/>
    </source>
</evidence>
<sequence length="95" mass="11275">MNKIREHWIFNKKISSTRDKGTKKRLVSQAIMQSWYKPGNSEYTMLLVDNDGNSFEMYAAWLGYFEILHSTEVVNTNQLDNYIDFDELRSNMGLW</sequence>
<organism evidence="1 2">
    <name type="scientific">Klebsiella phage vB_KleM_RaK2</name>
    <dbReference type="NCBI Taxonomy" id="1147094"/>
    <lineage>
        <taxon>Viruses</taxon>
        <taxon>Duplodnaviria</taxon>
        <taxon>Heunggongvirae</taxon>
        <taxon>Uroviricota</taxon>
        <taxon>Caudoviricetes</taxon>
        <taxon>Alcyoneusvirus</taxon>
        <taxon>Alcyoneusvirus RaK2</taxon>
    </lineage>
</organism>
<dbReference type="EMBL" id="JQ513383">
    <property type="protein sequence ID" value="AFA44470.1"/>
    <property type="molecule type" value="Genomic_DNA"/>
</dbReference>
<accession>H6X404</accession>
<proteinExistence type="predicted"/>
<dbReference type="RefSeq" id="YP_007007352.1">
    <property type="nucleotide sequence ID" value="NC_019526.1"/>
</dbReference>
<name>H6X404_9CAUD</name>
<dbReference type="Proteomes" id="UP000007524">
    <property type="component" value="Segment"/>
</dbReference>
<reference evidence="1 2" key="1">
    <citation type="journal article" date="2012" name="J. Virol.">
        <title>Genome of Klebsiella sp.-Infecting Bacteriophage vB_KleM_RaK2.</title>
        <authorList>
            <person name="Simoliunas E."/>
            <person name="Kaliniene L."/>
            <person name="Truncaite L."/>
            <person name="Klausa V."/>
            <person name="Zajanckauskaite A."/>
            <person name="Meskys R."/>
        </authorList>
    </citation>
    <scope>NUCLEOTIDE SEQUENCE [LARGE SCALE GENOMIC DNA]</scope>
</reference>